<evidence type="ECO:0000313" key="2">
    <source>
        <dbReference type="Proteomes" id="UP001171916"/>
    </source>
</evidence>
<dbReference type="RefSeq" id="WP_289999135.1">
    <property type="nucleotide sequence ID" value="NZ_JAUEPH010000002.1"/>
</dbReference>
<sequence length="204" mass="22928">MKKRLVMPSRLRKILSLTMGLSGFYMLLLVVSSCETDPSLQNPFGECGPAAKADAVDISVFFSPYENETYAIESDTVQLKDFAFNFQLIPEVQSSSQKGLFPGQAYALSCAQTFDFQNISNITIILKKEFNNLPVGTDISFMLELPDGSTLDQLRDFKKSTAYYSYKLNIVPENFSQLETQTFLFLRDGTRIVVDSTSPYIQTI</sequence>
<dbReference type="EMBL" id="JAUEPH010000002">
    <property type="protein sequence ID" value="MDN3203575.1"/>
    <property type="molecule type" value="Genomic_DNA"/>
</dbReference>
<proteinExistence type="predicted"/>
<accession>A0ABT7YAM5</accession>
<dbReference type="PROSITE" id="PS51257">
    <property type="entry name" value="PROKAR_LIPOPROTEIN"/>
    <property type="match status" value="1"/>
</dbReference>
<organism evidence="1 2">
    <name type="scientific">Algoriphagus sediminis</name>
    <dbReference type="NCBI Taxonomy" id="3057113"/>
    <lineage>
        <taxon>Bacteria</taxon>
        <taxon>Pseudomonadati</taxon>
        <taxon>Bacteroidota</taxon>
        <taxon>Cytophagia</taxon>
        <taxon>Cytophagales</taxon>
        <taxon>Cyclobacteriaceae</taxon>
        <taxon>Algoriphagus</taxon>
    </lineage>
</organism>
<protein>
    <recommendedName>
        <fullName evidence="3">DUF1735 domain-containing protein</fullName>
    </recommendedName>
</protein>
<evidence type="ECO:0008006" key="3">
    <source>
        <dbReference type="Google" id="ProtNLM"/>
    </source>
</evidence>
<dbReference type="Proteomes" id="UP001171916">
    <property type="component" value="Unassembled WGS sequence"/>
</dbReference>
<gene>
    <name evidence="1" type="ORF">QVH07_05425</name>
</gene>
<keyword evidence="2" id="KW-1185">Reference proteome</keyword>
<name>A0ABT7YAM5_9BACT</name>
<evidence type="ECO:0000313" key="1">
    <source>
        <dbReference type="EMBL" id="MDN3203575.1"/>
    </source>
</evidence>
<reference evidence="1" key="1">
    <citation type="submission" date="2023-06" db="EMBL/GenBank/DDBJ databases">
        <title>Robiginitalea aurantiacus sp. nov. and Algoriphagus sediminis sp. nov., isolated from coastal sediment.</title>
        <authorList>
            <person name="Zhou Z.Y."/>
            <person name="An J."/>
            <person name="Jia Y.W."/>
            <person name="Du Z.J."/>
        </authorList>
    </citation>
    <scope>NUCLEOTIDE SEQUENCE</scope>
    <source>
        <strain evidence="1">C2-7</strain>
    </source>
</reference>
<comment type="caution">
    <text evidence="1">The sequence shown here is derived from an EMBL/GenBank/DDBJ whole genome shotgun (WGS) entry which is preliminary data.</text>
</comment>